<evidence type="ECO:0000256" key="1">
    <source>
        <dbReference type="SAM" id="MobiDB-lite"/>
    </source>
</evidence>
<reference evidence="2" key="1">
    <citation type="submission" date="2003-07" db="EMBL/GenBank/DDBJ databases">
        <title>NEDO human cDNA sequencing project.</title>
        <authorList>
            <person name="Tashiro H."/>
            <person name="Yamazaki M."/>
            <person name="Watanabe K."/>
            <person name="Kumagai A."/>
            <person name="Itakura S."/>
            <person name="Fukuzumi Y."/>
            <person name="Fujimori Y."/>
            <person name="Komiyama M."/>
            <person name="Sugiyama T."/>
            <person name="Irie R."/>
            <person name="Otsuki T."/>
            <person name="Sato H."/>
            <person name="Wakamatsu A."/>
            <person name="Ishii S."/>
            <person name="Yamamoto J."/>
            <person name="Isono Y."/>
            <person name="Kawai-Hio Y."/>
            <person name="Saito K."/>
            <person name="Nishikawa T."/>
            <person name="Kimura K."/>
            <person name="Yamashita H."/>
            <person name="Matsuo K."/>
            <person name="Nakamura Y."/>
            <person name="Sekine M."/>
            <person name="Kikuchi H."/>
            <person name="Kanda K."/>
            <person name="Wagatsuma M."/>
            <person name="Murakawa K."/>
            <person name="Kanehori K."/>
            <person name="Takahashi-Fujii A."/>
            <person name="Oshima A."/>
            <person name="Sugiyama A."/>
            <person name="Kawakami B."/>
            <person name="Suzuki Y."/>
            <person name="Sugano S."/>
            <person name="Nagahari K."/>
            <person name="Masuho Y."/>
            <person name="Nagai K."/>
            <person name="Isogai T."/>
        </authorList>
    </citation>
    <scope>NUCLEOTIDE SEQUENCE</scope>
    <source>
        <tissue evidence="2">Brain</tissue>
    </source>
</reference>
<sequence>MRTKPSQGFGVSPETPLSWPGGQRSTLQEPPRGRWATSPNKRHTRRPLARGGICGLPRAKAAAPGAQPVTGHLHASTQQTWPGGQCPWPLANRTLWNRRNLGSCPALWPASPWMLLPGRTEPLPVWPVPAFSQIQPRPLWIRSGHRQTKQAVASLAGSDLLQHKERMHCTARPLGTEGRCSAVSFCYR</sequence>
<name>Q6ZUY9_HUMAN</name>
<protein>
    <submittedName>
        <fullName evidence="2">cDNA FLJ43200 fis, clone FEBRA2007793</fullName>
    </submittedName>
</protein>
<proteinExistence type="evidence at transcript level"/>
<dbReference type="EMBL" id="AK125190">
    <property type="protein sequence ID" value="BAC86077.1"/>
    <property type="molecule type" value="mRNA"/>
</dbReference>
<organism evidence="2">
    <name type="scientific">Homo sapiens</name>
    <name type="common">Human</name>
    <dbReference type="NCBI Taxonomy" id="9606"/>
    <lineage>
        <taxon>Eukaryota</taxon>
        <taxon>Metazoa</taxon>
        <taxon>Chordata</taxon>
        <taxon>Craniata</taxon>
        <taxon>Vertebrata</taxon>
        <taxon>Euteleostomi</taxon>
        <taxon>Mammalia</taxon>
        <taxon>Eutheria</taxon>
        <taxon>Euarchontoglires</taxon>
        <taxon>Primates</taxon>
        <taxon>Haplorrhini</taxon>
        <taxon>Catarrhini</taxon>
        <taxon>Hominidae</taxon>
        <taxon>Homo</taxon>
    </lineage>
</organism>
<feature type="region of interest" description="Disordered" evidence="1">
    <location>
        <begin position="1"/>
        <end position="52"/>
    </location>
</feature>
<evidence type="ECO:0000313" key="2">
    <source>
        <dbReference type="EMBL" id="BAC86077.1"/>
    </source>
</evidence>
<dbReference type="AlphaFoldDB" id="Q6ZUY9"/>
<accession>Q6ZUY9</accession>